<dbReference type="EMBL" id="JAIFRP010000006">
    <property type="protein sequence ID" value="KAK2588295.1"/>
    <property type="molecule type" value="Genomic_DNA"/>
</dbReference>
<organism evidence="1 2">
    <name type="scientific">Odynerus spinipes</name>
    <dbReference type="NCBI Taxonomy" id="1348599"/>
    <lineage>
        <taxon>Eukaryota</taxon>
        <taxon>Metazoa</taxon>
        <taxon>Ecdysozoa</taxon>
        <taxon>Arthropoda</taxon>
        <taxon>Hexapoda</taxon>
        <taxon>Insecta</taxon>
        <taxon>Pterygota</taxon>
        <taxon>Neoptera</taxon>
        <taxon>Endopterygota</taxon>
        <taxon>Hymenoptera</taxon>
        <taxon>Apocrita</taxon>
        <taxon>Aculeata</taxon>
        <taxon>Vespoidea</taxon>
        <taxon>Vespidae</taxon>
        <taxon>Eumeninae</taxon>
        <taxon>Odynerus</taxon>
    </lineage>
</organism>
<comment type="caution">
    <text evidence="1">The sequence shown here is derived from an EMBL/GenBank/DDBJ whole genome shotgun (WGS) entry which is preliminary data.</text>
</comment>
<keyword evidence="2" id="KW-1185">Reference proteome</keyword>
<reference evidence="1" key="1">
    <citation type="submission" date="2021-08" db="EMBL/GenBank/DDBJ databases">
        <authorList>
            <person name="Misof B."/>
            <person name="Oliver O."/>
            <person name="Podsiadlowski L."/>
            <person name="Donath A."/>
            <person name="Peters R."/>
            <person name="Mayer C."/>
            <person name="Rust J."/>
            <person name="Gunkel S."/>
            <person name="Lesny P."/>
            <person name="Martin S."/>
            <person name="Oeyen J.P."/>
            <person name="Petersen M."/>
            <person name="Panagiotis P."/>
            <person name="Wilbrandt J."/>
            <person name="Tanja T."/>
        </authorList>
    </citation>
    <scope>NUCLEOTIDE SEQUENCE</scope>
    <source>
        <strain evidence="1">GBR_01_08_01A</strain>
        <tissue evidence="1">Thorax + abdomen</tissue>
    </source>
</reference>
<dbReference type="Proteomes" id="UP001258017">
    <property type="component" value="Unassembled WGS sequence"/>
</dbReference>
<proteinExistence type="predicted"/>
<sequence length="119" mass="13600">MFKTFRYTARRKLGRRQCGYFIIKIRTWTVDTENSLEADDKELERVEKFGGSVASSAIIERRIRHHRKLLRSSSSLFHACSLPPSFTLPPHSSLSSSGICAPRGVRTSRQSTVRFITLN</sequence>
<evidence type="ECO:0000313" key="2">
    <source>
        <dbReference type="Proteomes" id="UP001258017"/>
    </source>
</evidence>
<protein>
    <submittedName>
        <fullName evidence="1">Uncharacterized protein</fullName>
    </submittedName>
</protein>
<gene>
    <name evidence="1" type="ORF">KPH14_004314</name>
</gene>
<evidence type="ECO:0000313" key="1">
    <source>
        <dbReference type="EMBL" id="KAK2588295.1"/>
    </source>
</evidence>
<dbReference type="AlphaFoldDB" id="A0AAD9RZ57"/>
<name>A0AAD9RZ57_9HYME</name>
<reference evidence="1" key="2">
    <citation type="journal article" date="2023" name="Commun. Biol.">
        <title>Intrasexual cuticular hydrocarbon dimorphism in a wasp sheds light on hydrocarbon biosynthesis genes in Hymenoptera.</title>
        <authorList>
            <person name="Moris V.C."/>
            <person name="Podsiadlowski L."/>
            <person name="Martin S."/>
            <person name="Oeyen J.P."/>
            <person name="Donath A."/>
            <person name="Petersen M."/>
            <person name="Wilbrandt J."/>
            <person name="Misof B."/>
            <person name="Liedtke D."/>
            <person name="Thamm M."/>
            <person name="Scheiner R."/>
            <person name="Schmitt T."/>
            <person name="Niehuis O."/>
        </authorList>
    </citation>
    <scope>NUCLEOTIDE SEQUENCE</scope>
    <source>
        <strain evidence="1">GBR_01_08_01A</strain>
    </source>
</reference>
<accession>A0AAD9RZ57</accession>